<dbReference type="AlphaFoldDB" id="A0A7S8IVB3"/>
<dbReference type="KEGG" id="qso:IRL76_05360"/>
<proteinExistence type="predicted"/>
<dbReference type="InterPro" id="IPR030972">
    <property type="entry name" value="UrcA_uranyl"/>
</dbReference>
<accession>A0A7S8IVB3</accession>
<keyword evidence="1" id="KW-0732">Signal</keyword>
<reference evidence="2 3" key="1">
    <citation type="submission" date="2020-11" db="EMBL/GenBank/DDBJ databases">
        <title>The genome sequence of Erythrobacter sp. 6D36.</title>
        <authorList>
            <person name="Liu Y."/>
        </authorList>
    </citation>
    <scope>NUCLEOTIDE SEQUENCE [LARGE SCALE GENOMIC DNA]</scope>
    <source>
        <strain evidence="2 3">6D36</strain>
    </source>
</reference>
<evidence type="ECO:0000256" key="1">
    <source>
        <dbReference type="SAM" id="SignalP"/>
    </source>
</evidence>
<gene>
    <name evidence="2" type="ORF">IRL76_05360</name>
</gene>
<dbReference type="RefSeq" id="WP_200983758.1">
    <property type="nucleotide sequence ID" value="NZ_CP064654.1"/>
</dbReference>
<evidence type="ECO:0000313" key="3">
    <source>
        <dbReference type="Proteomes" id="UP000594459"/>
    </source>
</evidence>
<feature type="chain" id="PRO_5032918582" evidence="1">
    <location>
        <begin position="21"/>
        <end position="106"/>
    </location>
</feature>
<sequence length="106" mass="11438">MKKIAFLFATLALVPAPALAEDTVSVTIETRDLNLADPVDQLRLDNRVERSIREACDNDARDGASLSDQRQCRTELRKAARAGVAVAIAKTPNFRLSNAVSEDAGA</sequence>
<keyword evidence="3" id="KW-1185">Reference proteome</keyword>
<dbReference type="NCBIfam" id="TIGR04433">
    <property type="entry name" value="UrcA_uranyl"/>
    <property type="match status" value="1"/>
</dbReference>
<organism evidence="2 3">
    <name type="scientific">Qipengyuania soli</name>
    <dbReference type="NCBI Taxonomy" id="2782568"/>
    <lineage>
        <taxon>Bacteria</taxon>
        <taxon>Pseudomonadati</taxon>
        <taxon>Pseudomonadota</taxon>
        <taxon>Alphaproteobacteria</taxon>
        <taxon>Sphingomonadales</taxon>
        <taxon>Erythrobacteraceae</taxon>
        <taxon>Qipengyuania</taxon>
    </lineage>
</organism>
<evidence type="ECO:0000313" key="2">
    <source>
        <dbReference type="EMBL" id="QPC99964.1"/>
    </source>
</evidence>
<dbReference type="Proteomes" id="UP000594459">
    <property type="component" value="Chromosome"/>
</dbReference>
<feature type="signal peptide" evidence="1">
    <location>
        <begin position="1"/>
        <end position="20"/>
    </location>
</feature>
<dbReference type="EMBL" id="CP064654">
    <property type="protein sequence ID" value="QPC99964.1"/>
    <property type="molecule type" value="Genomic_DNA"/>
</dbReference>
<protein>
    <submittedName>
        <fullName evidence="2">UrcA family protein</fullName>
    </submittedName>
</protein>
<name>A0A7S8IVB3_9SPHN</name>